<dbReference type="HOGENOM" id="CLU_3292747_0_0_11"/>
<name>D5P232_9MYCO</name>
<dbReference type="Proteomes" id="UP000003653">
    <property type="component" value="Unassembled WGS sequence"/>
</dbReference>
<comment type="caution">
    <text evidence="2">The sequence shown here is derived from an EMBL/GenBank/DDBJ whole genome shotgun (WGS) entry which is preliminary data.</text>
</comment>
<proteinExistence type="predicted"/>
<sequence length="40" mass="4440">MAAGHCAMPRRPVSTRLPSPIPRRTSRLDECRANEHINAA</sequence>
<reference evidence="2 3" key="1">
    <citation type="submission" date="2010-04" db="EMBL/GenBank/DDBJ databases">
        <authorList>
            <person name="Muzny D."/>
            <person name="Qin X."/>
            <person name="Deng J."/>
            <person name="Jiang H."/>
            <person name="Liu Y."/>
            <person name="Qu J."/>
            <person name="Song X.-Z."/>
            <person name="Zhang L."/>
            <person name="Thornton R."/>
            <person name="Coyle M."/>
            <person name="Francisco L."/>
            <person name="Jackson L."/>
            <person name="Javaid M."/>
            <person name="Korchina V."/>
            <person name="Kovar C."/>
            <person name="Mata R."/>
            <person name="Mathew T."/>
            <person name="Ngo R."/>
            <person name="Nguyen L."/>
            <person name="Nguyen N."/>
            <person name="Okwuonu G."/>
            <person name="Ongeri F."/>
            <person name="Pham C."/>
            <person name="Simmons D."/>
            <person name="Wilczek-Boney K."/>
            <person name="Hale W."/>
            <person name="Jakkamsetti A."/>
            <person name="Pham P."/>
            <person name="Ruth R."/>
            <person name="San Lucas F."/>
            <person name="Warren J."/>
            <person name="Zhang J."/>
            <person name="Zhao Z."/>
            <person name="Zhou C."/>
            <person name="Zhu D."/>
            <person name="Lee S."/>
            <person name="Bess C."/>
            <person name="Blankenburg K."/>
            <person name="Forbes L."/>
            <person name="Fu Q."/>
            <person name="Gubbala S."/>
            <person name="Hirani K."/>
            <person name="Jayaseelan J.C."/>
            <person name="Lara F."/>
            <person name="Munidasa M."/>
            <person name="Palculict T."/>
            <person name="Patil S."/>
            <person name="Pu L.-L."/>
            <person name="Saada N."/>
            <person name="Tang L."/>
            <person name="Weissenberger G."/>
            <person name="Zhu Y."/>
            <person name="Hemphill L."/>
            <person name="Shang Y."/>
            <person name="Youmans B."/>
            <person name="Ayvaz T."/>
            <person name="Ross M."/>
            <person name="Santibanez J."/>
            <person name="Aqrawi P."/>
            <person name="Gross S."/>
            <person name="Joshi V."/>
            <person name="Fowler G."/>
            <person name="Nazareth L."/>
            <person name="Reid J."/>
            <person name="Worley K."/>
            <person name="Petrosino J."/>
            <person name="Highlander S."/>
            <person name="Gibbs R."/>
        </authorList>
    </citation>
    <scope>NUCLEOTIDE SEQUENCE [LARGE SCALE GENOMIC DNA]</scope>
    <source>
        <strain evidence="2 3">ATCC BAA-614</strain>
    </source>
</reference>
<evidence type="ECO:0000313" key="3">
    <source>
        <dbReference type="Proteomes" id="UP000003653"/>
    </source>
</evidence>
<accession>D5P232</accession>
<keyword evidence="3" id="KW-1185">Reference proteome</keyword>
<dbReference type="EMBL" id="ADNV01000038">
    <property type="protein sequence ID" value="EFG79866.1"/>
    <property type="molecule type" value="Genomic_DNA"/>
</dbReference>
<feature type="region of interest" description="Disordered" evidence="1">
    <location>
        <begin position="1"/>
        <end position="27"/>
    </location>
</feature>
<protein>
    <submittedName>
        <fullName evidence="2">Uncharacterized protein</fullName>
    </submittedName>
</protein>
<gene>
    <name evidence="2" type="ORF">HMPREF0591_0226</name>
</gene>
<evidence type="ECO:0000256" key="1">
    <source>
        <dbReference type="SAM" id="MobiDB-lite"/>
    </source>
</evidence>
<dbReference type="AlphaFoldDB" id="D5P232"/>
<organism evidence="2 3">
    <name type="scientific">Mycobacterium parascrofulaceum ATCC BAA-614</name>
    <dbReference type="NCBI Taxonomy" id="525368"/>
    <lineage>
        <taxon>Bacteria</taxon>
        <taxon>Bacillati</taxon>
        <taxon>Actinomycetota</taxon>
        <taxon>Actinomycetes</taxon>
        <taxon>Mycobacteriales</taxon>
        <taxon>Mycobacteriaceae</taxon>
        <taxon>Mycobacterium</taxon>
        <taxon>Mycobacterium simiae complex</taxon>
    </lineage>
</organism>
<evidence type="ECO:0000313" key="2">
    <source>
        <dbReference type="EMBL" id="EFG79866.1"/>
    </source>
</evidence>